<feature type="domain" description="Terminase large subunit-like ATPase" evidence="1">
    <location>
        <begin position="77"/>
        <end position="242"/>
    </location>
</feature>
<name>A0A518B5A5_9BACT</name>
<gene>
    <name evidence="3" type="ORF">Pan216_30260</name>
</gene>
<reference evidence="3 4" key="1">
    <citation type="submission" date="2019-02" db="EMBL/GenBank/DDBJ databases">
        <title>Deep-cultivation of Planctomycetes and their phenomic and genomic characterization uncovers novel biology.</title>
        <authorList>
            <person name="Wiegand S."/>
            <person name="Jogler M."/>
            <person name="Boedeker C."/>
            <person name="Pinto D."/>
            <person name="Vollmers J."/>
            <person name="Rivas-Marin E."/>
            <person name="Kohn T."/>
            <person name="Peeters S.H."/>
            <person name="Heuer A."/>
            <person name="Rast P."/>
            <person name="Oberbeckmann S."/>
            <person name="Bunk B."/>
            <person name="Jeske O."/>
            <person name="Meyerdierks A."/>
            <person name="Storesund J.E."/>
            <person name="Kallscheuer N."/>
            <person name="Luecker S."/>
            <person name="Lage O.M."/>
            <person name="Pohl T."/>
            <person name="Merkel B.J."/>
            <person name="Hornburger P."/>
            <person name="Mueller R.-W."/>
            <person name="Bruemmer F."/>
            <person name="Labrenz M."/>
            <person name="Spormann A.M."/>
            <person name="Op den Camp H."/>
            <person name="Overmann J."/>
            <person name="Amann R."/>
            <person name="Jetten M.S.M."/>
            <person name="Mascher T."/>
            <person name="Medema M.H."/>
            <person name="Devos D.P."/>
            <person name="Kaster A.-K."/>
            <person name="Ovreas L."/>
            <person name="Rohde M."/>
            <person name="Galperin M.Y."/>
            <person name="Jogler C."/>
        </authorList>
    </citation>
    <scope>NUCLEOTIDE SEQUENCE [LARGE SCALE GENOMIC DNA]</scope>
    <source>
        <strain evidence="3 4">Pan216</strain>
    </source>
</reference>
<dbReference type="OrthoDB" id="9760250at2"/>
<dbReference type="GO" id="GO:0004519">
    <property type="term" value="F:endonuclease activity"/>
    <property type="evidence" value="ECO:0007669"/>
    <property type="project" value="InterPro"/>
</dbReference>
<dbReference type="PANTHER" id="PTHR41287">
    <property type="match status" value="1"/>
</dbReference>
<dbReference type="InterPro" id="IPR046462">
    <property type="entry name" value="TerL_nuclease"/>
</dbReference>
<protein>
    <submittedName>
        <fullName evidence="3">Phage Terminase</fullName>
    </submittedName>
</protein>
<dbReference type="KEGG" id="knv:Pan216_30260"/>
<dbReference type="Gene3D" id="3.40.50.300">
    <property type="entry name" value="P-loop containing nucleotide triphosphate hydrolases"/>
    <property type="match status" value="1"/>
</dbReference>
<sequence>MSKLASLKKKAQREGWHRWIRTPADEAALLDGCYVDEGAGRHVCEFLSQFLRHTKGSFAGEPFEPLDWQRDDLLIPVFGWKRPNGYRRFRQVYLEVPKKNGKSTLAAGIALYLLLADGEPGAEVYSCANDKNQAMIVFREAMNMAKKSPLIAKRLEFIQSKARMIHHATDSFYAALSADVPTKEGINAHAIIFDELHAQQTRDLWDTLRYAGAARKQPLLVSITTAGVDRHSICYDRHEYARKVIDGAVLDTTFFGQVYSADRKDDWTRRQTWFKANPSLGLTIDVDAFAAECQEAQDSPTQENAFRRYRLNQWVEQVTRFLQMIKWDACGDSVERRFLRGERCHGGLDLASTIDVAAFVLVFGDMEHGYDILPHFWIPAENMRERVRRDKVPYDVWARQGLLTLTEGESIDYRALRRDINALADEFVIEKIAYDRHNATHLATQLVEEDGLELKEFRQGTISFNEPTKLLDTLVRRQKLRHGNNAILRWMASNVAVKTDPAGNLMPDKAKSTEKIDGIVALIMALAMAMLDVDKKSIYDKRGPLVL</sequence>
<dbReference type="AlphaFoldDB" id="A0A518B5A5"/>
<evidence type="ECO:0000313" key="4">
    <source>
        <dbReference type="Proteomes" id="UP000317093"/>
    </source>
</evidence>
<accession>A0A518B5A5</accession>
<dbReference type="Proteomes" id="UP000317093">
    <property type="component" value="Chromosome"/>
</dbReference>
<keyword evidence="4" id="KW-1185">Reference proteome</keyword>
<dbReference type="InterPro" id="IPR005021">
    <property type="entry name" value="Terminase_largesu-like"/>
</dbReference>
<dbReference type="InterPro" id="IPR046461">
    <property type="entry name" value="TerL_ATPase"/>
</dbReference>
<evidence type="ECO:0000259" key="2">
    <source>
        <dbReference type="Pfam" id="PF20441"/>
    </source>
</evidence>
<dbReference type="EMBL" id="CP036279">
    <property type="protein sequence ID" value="QDU62159.1"/>
    <property type="molecule type" value="Genomic_DNA"/>
</dbReference>
<dbReference type="InterPro" id="IPR027417">
    <property type="entry name" value="P-loop_NTPase"/>
</dbReference>
<dbReference type="Pfam" id="PF03354">
    <property type="entry name" value="TerL_ATPase"/>
    <property type="match status" value="1"/>
</dbReference>
<proteinExistence type="predicted"/>
<evidence type="ECO:0000313" key="3">
    <source>
        <dbReference type="EMBL" id="QDU62159.1"/>
    </source>
</evidence>
<evidence type="ECO:0000259" key="1">
    <source>
        <dbReference type="Pfam" id="PF03354"/>
    </source>
</evidence>
<dbReference type="RefSeq" id="WP_145258708.1">
    <property type="nucleotide sequence ID" value="NZ_CP036279.1"/>
</dbReference>
<dbReference type="PANTHER" id="PTHR41287:SF1">
    <property type="entry name" value="PROTEIN YMFN"/>
    <property type="match status" value="1"/>
</dbReference>
<dbReference type="Pfam" id="PF20441">
    <property type="entry name" value="TerL_nuclease"/>
    <property type="match status" value="1"/>
</dbReference>
<organism evidence="3 4">
    <name type="scientific">Kolteria novifilia</name>
    <dbReference type="NCBI Taxonomy" id="2527975"/>
    <lineage>
        <taxon>Bacteria</taxon>
        <taxon>Pseudomonadati</taxon>
        <taxon>Planctomycetota</taxon>
        <taxon>Planctomycetia</taxon>
        <taxon>Kolteriales</taxon>
        <taxon>Kolteriaceae</taxon>
        <taxon>Kolteria</taxon>
    </lineage>
</organism>
<feature type="domain" description="Terminase large subunit-like endonuclease" evidence="2">
    <location>
        <begin position="249"/>
        <end position="529"/>
    </location>
</feature>